<dbReference type="EMBL" id="CP127173">
    <property type="protein sequence ID" value="WIV52758.1"/>
    <property type="molecule type" value="Genomic_DNA"/>
</dbReference>
<protein>
    <submittedName>
        <fullName evidence="1">Uncharacterized protein</fullName>
    </submittedName>
</protein>
<name>A0ABY8XD82_9PSEU</name>
<dbReference type="Proteomes" id="UP001227101">
    <property type="component" value="Chromosome"/>
</dbReference>
<dbReference type="RefSeq" id="WP_285449161.1">
    <property type="nucleotide sequence ID" value="NZ_CP127173.1"/>
</dbReference>
<evidence type="ECO:0000313" key="2">
    <source>
        <dbReference type="Proteomes" id="UP001227101"/>
    </source>
</evidence>
<sequence length="52" mass="5685">MTVPTTRNDRELIEEALGVVPAPRTAPEVVPAPPEPPAQREYLTDTIVLGYN</sequence>
<evidence type="ECO:0000313" key="1">
    <source>
        <dbReference type="EMBL" id="WIV52758.1"/>
    </source>
</evidence>
<keyword evidence="2" id="KW-1185">Reference proteome</keyword>
<reference evidence="1 2" key="1">
    <citation type="submission" date="2023-06" db="EMBL/GenBank/DDBJ databases">
        <authorList>
            <person name="Oyuntsetseg B."/>
            <person name="Kim S.B."/>
        </authorList>
    </citation>
    <scope>NUCLEOTIDE SEQUENCE [LARGE SCALE GENOMIC DNA]</scope>
    <source>
        <strain evidence="1 2">2-2</strain>
    </source>
</reference>
<organism evidence="1 2">
    <name type="scientific">Amycolatopsis nalaikhensis</name>
    <dbReference type="NCBI Taxonomy" id="715472"/>
    <lineage>
        <taxon>Bacteria</taxon>
        <taxon>Bacillati</taxon>
        <taxon>Actinomycetota</taxon>
        <taxon>Actinomycetes</taxon>
        <taxon>Pseudonocardiales</taxon>
        <taxon>Pseudonocardiaceae</taxon>
        <taxon>Amycolatopsis</taxon>
    </lineage>
</organism>
<accession>A0ABY8XD82</accession>
<proteinExistence type="predicted"/>
<gene>
    <name evidence="1" type="ORF">QP939_27800</name>
</gene>